<dbReference type="InterPro" id="IPR046558">
    <property type="entry name" value="DUF6712"/>
</dbReference>
<organism evidence="2 3">
    <name type="scientific">Rufibacter roseus</name>
    <dbReference type="NCBI Taxonomy" id="1567108"/>
    <lineage>
        <taxon>Bacteria</taxon>
        <taxon>Pseudomonadati</taxon>
        <taxon>Bacteroidota</taxon>
        <taxon>Cytophagia</taxon>
        <taxon>Cytophagales</taxon>
        <taxon>Hymenobacteraceae</taxon>
        <taxon>Rufibacter</taxon>
    </lineage>
</organism>
<evidence type="ECO:0000313" key="3">
    <source>
        <dbReference type="Proteomes" id="UP001596405"/>
    </source>
</evidence>
<evidence type="ECO:0000313" key="2">
    <source>
        <dbReference type="EMBL" id="MFC6999590.1"/>
    </source>
</evidence>
<dbReference type="RefSeq" id="WP_066621114.1">
    <property type="nucleotide sequence ID" value="NZ_JBHSYQ010000016.1"/>
</dbReference>
<keyword evidence="3" id="KW-1185">Reference proteome</keyword>
<evidence type="ECO:0000256" key="1">
    <source>
        <dbReference type="SAM" id="MobiDB-lite"/>
    </source>
</evidence>
<sequence>MKALFKTIEEFEACVPVATGFSLEPLMGDVLLVEDSEIRKFLGEPFHSELLEKYEAGTLEQVVSGLVGHLQLAVANLAMESYLAVNQVSISDAGVLINSDSTTKTAFPWQIEQLKESFTAKGFAALEKVLKYLVKHSGDQLLAKWSESKFLDAFKDLYILSASEFSQEFPIEESWLTLYHLLPYMRNAQRMVIDRQLGHDLAEELHTQIKSGELSLENGKLVQLYLRPAQANLAAAMAMVSLDFNLTAEGLKICRKRKPAETDDQNLLSRSAKAKREGKFYLEEMRKYLDREASETKYAAYFNSSQYTPPPADRHVRNQSGARTFRAF</sequence>
<proteinExistence type="predicted"/>
<comment type="caution">
    <text evidence="2">The sequence shown here is derived from an EMBL/GenBank/DDBJ whole genome shotgun (WGS) entry which is preliminary data.</text>
</comment>
<dbReference type="Pfam" id="PF20459">
    <property type="entry name" value="DUF6712"/>
    <property type="match status" value="2"/>
</dbReference>
<protein>
    <submittedName>
        <fullName evidence="2">DUF6712 family protein</fullName>
    </submittedName>
</protein>
<gene>
    <name evidence="2" type="ORF">ACFQHR_18280</name>
</gene>
<dbReference type="EMBL" id="JBHSYQ010000016">
    <property type="protein sequence ID" value="MFC6999590.1"/>
    <property type="molecule type" value="Genomic_DNA"/>
</dbReference>
<reference evidence="3" key="1">
    <citation type="journal article" date="2019" name="Int. J. Syst. Evol. Microbiol.">
        <title>The Global Catalogue of Microorganisms (GCM) 10K type strain sequencing project: providing services to taxonomists for standard genome sequencing and annotation.</title>
        <authorList>
            <consortium name="The Broad Institute Genomics Platform"/>
            <consortium name="The Broad Institute Genome Sequencing Center for Infectious Disease"/>
            <person name="Wu L."/>
            <person name="Ma J."/>
        </authorList>
    </citation>
    <scope>NUCLEOTIDE SEQUENCE [LARGE SCALE GENOMIC DNA]</scope>
    <source>
        <strain evidence="3">CGMCC 4.7393</strain>
    </source>
</reference>
<feature type="region of interest" description="Disordered" evidence="1">
    <location>
        <begin position="309"/>
        <end position="328"/>
    </location>
</feature>
<accession>A0ABW2DPD7</accession>
<name>A0ABW2DPD7_9BACT</name>
<dbReference type="Proteomes" id="UP001596405">
    <property type="component" value="Unassembled WGS sequence"/>
</dbReference>